<reference evidence="8 9" key="1">
    <citation type="submission" date="2024-07" db="EMBL/GenBank/DDBJ databases">
        <title>Characterization of a bacterium isolated from hydrolysated instant sea cucumber by whole-genome sequencing and metabolomics.</title>
        <authorList>
            <person name="Luo X."/>
            <person name="Zhang Z."/>
            <person name="Zheng Z."/>
            <person name="Zhang W."/>
            <person name="Ming T."/>
            <person name="Jiao L."/>
            <person name="Su X."/>
            <person name="Kong F."/>
            <person name="Xu J."/>
        </authorList>
    </citation>
    <scope>NUCLEOTIDE SEQUENCE [LARGE SCALE GENOMIC DNA]</scope>
    <source>
        <strain evidence="8 9">XL-2024</strain>
    </source>
</reference>
<dbReference type="InterPro" id="IPR013005">
    <property type="entry name" value="Ribosomal_uL4-like"/>
</dbReference>
<evidence type="ECO:0000256" key="7">
    <source>
        <dbReference type="SAM" id="MobiDB-lite"/>
    </source>
</evidence>
<keyword evidence="6" id="KW-0694">RNA-binding</keyword>
<name>A0ABV3W0K8_9BACI</name>
<gene>
    <name evidence="6 8" type="primary">rplD</name>
    <name evidence="8" type="ORF">AB1300_16395</name>
</gene>
<evidence type="ECO:0000256" key="4">
    <source>
        <dbReference type="ARBA" id="ARBA00023274"/>
    </source>
</evidence>
<feature type="region of interest" description="Disordered" evidence="7">
    <location>
        <begin position="48"/>
        <end position="79"/>
    </location>
</feature>
<dbReference type="Proteomes" id="UP001558534">
    <property type="component" value="Unassembled WGS sequence"/>
</dbReference>
<accession>A0ABV3W0K8</accession>
<organism evidence="8 9">
    <name type="scientific">Lysinibacillus xylanilyticus</name>
    <dbReference type="NCBI Taxonomy" id="582475"/>
    <lineage>
        <taxon>Bacteria</taxon>
        <taxon>Bacillati</taxon>
        <taxon>Bacillota</taxon>
        <taxon>Bacilli</taxon>
        <taxon>Bacillales</taxon>
        <taxon>Bacillaceae</taxon>
        <taxon>Lysinibacillus</taxon>
    </lineage>
</organism>
<dbReference type="EMBL" id="JBFRHK010000010">
    <property type="protein sequence ID" value="MEX3746705.1"/>
    <property type="molecule type" value="Genomic_DNA"/>
</dbReference>
<keyword evidence="4 6" id="KW-0687">Ribonucleoprotein</keyword>
<dbReference type="InterPro" id="IPR023574">
    <property type="entry name" value="Ribosomal_uL4_dom_sf"/>
</dbReference>
<comment type="similarity">
    <text evidence="1 6">Belongs to the universal ribosomal protein uL4 family.</text>
</comment>
<sequence>MTKVSVLSQTGASVGEIELNEAIFGIEPNEAVLFDAVVAQRASLRQGNHKVKNRSEVAGGGRKPWRQKGTGRARQGSIRSPQWRGGGIVFGPTPRSYSYKLPKKVRRLALKSALSAKVVEQNFLVLDALTLAAPKTKEFTKILKDLSLEKKSLFVTADLDENVALSARNIPGVTVLTANGINVLDLLGHEKVVFTKSAVEKVEEVLG</sequence>
<dbReference type="GO" id="GO:0005840">
    <property type="term" value="C:ribosome"/>
    <property type="evidence" value="ECO:0007669"/>
    <property type="project" value="UniProtKB-KW"/>
</dbReference>
<keyword evidence="9" id="KW-1185">Reference proteome</keyword>
<evidence type="ECO:0000256" key="2">
    <source>
        <dbReference type="ARBA" id="ARBA00011838"/>
    </source>
</evidence>
<dbReference type="Gene3D" id="3.40.1370.10">
    <property type="match status" value="1"/>
</dbReference>
<dbReference type="PANTHER" id="PTHR10746:SF6">
    <property type="entry name" value="LARGE RIBOSOMAL SUBUNIT PROTEIN UL4M"/>
    <property type="match status" value="1"/>
</dbReference>
<evidence type="ECO:0000256" key="5">
    <source>
        <dbReference type="ARBA" id="ARBA00035244"/>
    </source>
</evidence>
<dbReference type="RefSeq" id="WP_139859731.1">
    <property type="nucleotide sequence ID" value="NZ_JBFRHK010000010.1"/>
</dbReference>
<evidence type="ECO:0000256" key="1">
    <source>
        <dbReference type="ARBA" id="ARBA00010528"/>
    </source>
</evidence>
<dbReference type="NCBIfam" id="TIGR03953">
    <property type="entry name" value="rplD_bact"/>
    <property type="match status" value="1"/>
</dbReference>
<evidence type="ECO:0000256" key="3">
    <source>
        <dbReference type="ARBA" id="ARBA00022980"/>
    </source>
</evidence>
<comment type="caution">
    <text evidence="8">The sequence shown here is derived from an EMBL/GenBank/DDBJ whole genome shotgun (WGS) entry which is preliminary data.</text>
</comment>
<comment type="subunit">
    <text evidence="2 6">Part of the 50S ribosomal subunit.</text>
</comment>
<protein>
    <recommendedName>
        <fullName evidence="5 6">Large ribosomal subunit protein uL4</fullName>
    </recommendedName>
</protein>
<keyword evidence="3 6" id="KW-0689">Ribosomal protein</keyword>
<dbReference type="Pfam" id="PF00573">
    <property type="entry name" value="Ribosomal_L4"/>
    <property type="match status" value="1"/>
</dbReference>
<comment type="function">
    <text evidence="6">Forms part of the polypeptide exit tunnel.</text>
</comment>
<keyword evidence="6" id="KW-0699">rRNA-binding</keyword>
<proteinExistence type="inferred from homology"/>
<dbReference type="HAMAP" id="MF_01328_B">
    <property type="entry name" value="Ribosomal_uL4_B"/>
    <property type="match status" value="1"/>
</dbReference>
<dbReference type="InterPro" id="IPR002136">
    <property type="entry name" value="Ribosomal_uL4"/>
</dbReference>
<comment type="function">
    <text evidence="6">One of the primary rRNA binding proteins, this protein initially binds near the 5'-end of the 23S rRNA. It is important during the early stages of 50S assembly. It makes multiple contacts with different domains of the 23S rRNA in the assembled 50S subunit and ribosome.</text>
</comment>
<dbReference type="PANTHER" id="PTHR10746">
    <property type="entry name" value="50S RIBOSOMAL PROTEIN L4"/>
    <property type="match status" value="1"/>
</dbReference>
<evidence type="ECO:0000313" key="9">
    <source>
        <dbReference type="Proteomes" id="UP001558534"/>
    </source>
</evidence>
<evidence type="ECO:0000313" key="8">
    <source>
        <dbReference type="EMBL" id="MEX3746705.1"/>
    </source>
</evidence>
<evidence type="ECO:0000256" key="6">
    <source>
        <dbReference type="HAMAP-Rule" id="MF_01328"/>
    </source>
</evidence>
<dbReference type="SUPFAM" id="SSF52166">
    <property type="entry name" value="Ribosomal protein L4"/>
    <property type="match status" value="1"/>
</dbReference>